<reference evidence="1 2" key="1">
    <citation type="submission" date="2018-03" db="EMBL/GenBank/DDBJ databases">
        <title>The ancient ancestry and fast evolution of plastids.</title>
        <authorList>
            <person name="Moore K.R."/>
            <person name="Magnabosco C."/>
            <person name="Momper L."/>
            <person name="Gold D.A."/>
            <person name="Bosak T."/>
            <person name="Fournier G.P."/>
        </authorList>
    </citation>
    <scope>NUCLEOTIDE SEQUENCE [LARGE SCALE GENOMIC DNA]</scope>
    <source>
        <strain evidence="1 2">CCALA 016</strain>
    </source>
</reference>
<comment type="caution">
    <text evidence="1">The sequence shown here is derived from an EMBL/GenBank/DDBJ whole genome shotgun (WGS) entry which is preliminary data.</text>
</comment>
<gene>
    <name evidence="1" type="ORF">C7H19_13690</name>
</gene>
<name>A0A2T1LWG7_9CHRO</name>
<evidence type="ECO:0000313" key="2">
    <source>
        <dbReference type="Proteomes" id="UP000239001"/>
    </source>
</evidence>
<dbReference type="RefSeq" id="WP_106457440.1">
    <property type="nucleotide sequence ID" value="NZ_PXOH01000014.1"/>
</dbReference>
<evidence type="ECO:0000313" key="1">
    <source>
        <dbReference type="EMBL" id="PSF36255.1"/>
    </source>
</evidence>
<keyword evidence="2" id="KW-1185">Reference proteome</keyword>
<dbReference type="AlphaFoldDB" id="A0A2T1LWG7"/>
<organism evidence="1 2">
    <name type="scientific">Aphanothece hegewaldii CCALA 016</name>
    <dbReference type="NCBI Taxonomy" id="2107694"/>
    <lineage>
        <taxon>Bacteria</taxon>
        <taxon>Bacillati</taxon>
        <taxon>Cyanobacteriota</taxon>
        <taxon>Cyanophyceae</taxon>
        <taxon>Oscillatoriophycideae</taxon>
        <taxon>Chroococcales</taxon>
        <taxon>Aphanothecaceae</taxon>
        <taxon>Aphanothece</taxon>
    </lineage>
</organism>
<sequence>MTSTTTFLEQKVTYTLEVEGKFYLIENVPARVSIETGERFFSPETVEKLQQIIWQEKQPTRIIETPVYEFS</sequence>
<evidence type="ECO:0008006" key="3">
    <source>
        <dbReference type="Google" id="ProtNLM"/>
    </source>
</evidence>
<proteinExistence type="predicted"/>
<dbReference type="OrthoDB" id="466160at2"/>
<dbReference type="Proteomes" id="UP000239001">
    <property type="component" value="Unassembled WGS sequence"/>
</dbReference>
<dbReference type="EMBL" id="PXOH01000014">
    <property type="protein sequence ID" value="PSF36255.1"/>
    <property type="molecule type" value="Genomic_DNA"/>
</dbReference>
<protein>
    <recommendedName>
        <fullName evidence="3">YgiT-type zinc finger domain-containing protein</fullName>
    </recommendedName>
</protein>
<reference evidence="1 2" key="2">
    <citation type="submission" date="2018-03" db="EMBL/GenBank/DDBJ databases">
        <authorList>
            <person name="Keele B.F."/>
        </authorList>
    </citation>
    <scope>NUCLEOTIDE SEQUENCE [LARGE SCALE GENOMIC DNA]</scope>
    <source>
        <strain evidence="1 2">CCALA 016</strain>
    </source>
</reference>
<accession>A0A2T1LWG7</accession>